<dbReference type="PATRIC" id="fig|1415166.3.peg.1044"/>
<proteinExistence type="predicted"/>
<keyword evidence="1" id="KW-0812">Transmembrane</keyword>
<keyword evidence="1" id="KW-1133">Transmembrane helix</keyword>
<evidence type="ECO:0000313" key="3">
    <source>
        <dbReference type="Proteomes" id="UP000019150"/>
    </source>
</evidence>
<sequence length="73" mass="7632">MADTDQSDTRTGTRRGPSLSLLAAGILALLVSVWAFIGPNSWPIHSAVPVGWIVVGAAIVVGIALVVTPRRKK</sequence>
<dbReference type="EMBL" id="CP006850">
    <property type="protein sequence ID" value="AHH15837.1"/>
    <property type="molecule type" value="Genomic_DNA"/>
</dbReference>
<keyword evidence="3" id="KW-1185">Reference proteome</keyword>
<dbReference type="Proteomes" id="UP000019150">
    <property type="component" value="Chromosome"/>
</dbReference>
<dbReference type="KEGG" id="nno:NONO_c10300"/>
<protein>
    <submittedName>
        <fullName evidence="2">Uncharacterized protein</fullName>
    </submittedName>
</protein>
<dbReference type="RefSeq" id="WP_025347358.1">
    <property type="nucleotide sequence ID" value="NZ_CP006850.1"/>
</dbReference>
<name>W5T9D8_9NOCA</name>
<evidence type="ECO:0000313" key="2">
    <source>
        <dbReference type="EMBL" id="AHH15837.1"/>
    </source>
</evidence>
<feature type="transmembrane region" description="Helical" evidence="1">
    <location>
        <begin position="19"/>
        <end position="37"/>
    </location>
</feature>
<feature type="transmembrane region" description="Helical" evidence="1">
    <location>
        <begin position="49"/>
        <end position="68"/>
    </location>
</feature>
<dbReference type="AlphaFoldDB" id="W5T9D8"/>
<accession>W5T9D8</accession>
<organism evidence="2 3">
    <name type="scientific">Nocardia nova SH22a</name>
    <dbReference type="NCBI Taxonomy" id="1415166"/>
    <lineage>
        <taxon>Bacteria</taxon>
        <taxon>Bacillati</taxon>
        <taxon>Actinomycetota</taxon>
        <taxon>Actinomycetes</taxon>
        <taxon>Mycobacteriales</taxon>
        <taxon>Nocardiaceae</taxon>
        <taxon>Nocardia</taxon>
    </lineage>
</organism>
<reference evidence="2 3" key="1">
    <citation type="journal article" date="2014" name="Appl. Environ. Microbiol.">
        <title>Insights into the Microbial Degradation of Rubber and Gutta-Percha by Analysis of the Complete Genome of Nocardia nova SH22a.</title>
        <authorList>
            <person name="Luo Q."/>
            <person name="Hiessl S."/>
            <person name="Poehlein A."/>
            <person name="Daniel R."/>
            <person name="Steinbuchel A."/>
        </authorList>
    </citation>
    <scope>NUCLEOTIDE SEQUENCE [LARGE SCALE GENOMIC DNA]</scope>
    <source>
        <strain evidence="2">SH22a</strain>
    </source>
</reference>
<keyword evidence="1" id="KW-0472">Membrane</keyword>
<gene>
    <name evidence="2" type="ORF">NONO_c10300</name>
</gene>
<dbReference type="eggNOG" id="ENOG5030UUB">
    <property type="taxonomic scope" value="Bacteria"/>
</dbReference>
<evidence type="ECO:0000256" key="1">
    <source>
        <dbReference type="SAM" id="Phobius"/>
    </source>
</evidence>
<dbReference type="HOGENOM" id="CLU_186919_0_0_11"/>
<dbReference type="STRING" id="1415166.NONO_c10300"/>